<dbReference type="RefSeq" id="XP_011777512.1">
    <property type="nucleotide sequence ID" value="XM_011779210.1"/>
</dbReference>
<keyword evidence="1" id="KW-1133">Transmembrane helix</keyword>
<organism evidence="2 3">
    <name type="scientific">Trypanosoma brucei gambiense (strain MHOM/CI/86/DAL972)</name>
    <dbReference type="NCBI Taxonomy" id="679716"/>
    <lineage>
        <taxon>Eukaryota</taxon>
        <taxon>Discoba</taxon>
        <taxon>Euglenozoa</taxon>
        <taxon>Kinetoplastea</taxon>
        <taxon>Metakinetoplastina</taxon>
        <taxon>Trypanosomatida</taxon>
        <taxon>Trypanosomatidae</taxon>
        <taxon>Trypanosoma</taxon>
    </lineage>
</organism>
<dbReference type="EMBL" id="FN554973">
    <property type="protein sequence ID" value="CBH15247.1"/>
    <property type="molecule type" value="Genomic_DNA"/>
</dbReference>
<dbReference type="KEGG" id="tbg:TbgDal_X3320"/>
<feature type="transmembrane region" description="Helical" evidence="1">
    <location>
        <begin position="87"/>
        <end position="112"/>
    </location>
</feature>
<evidence type="ECO:0000313" key="2">
    <source>
        <dbReference type="EMBL" id="CBH15247.1"/>
    </source>
</evidence>
<reference evidence="3" key="1">
    <citation type="journal article" date="2010" name="PLoS Negl. Trop. Dis.">
        <title>The genome sequence of Trypanosoma brucei gambiense, causative agent of chronic human african trypanosomiasis.</title>
        <authorList>
            <person name="Jackson A.P."/>
            <person name="Sanders M."/>
            <person name="Berry A."/>
            <person name="McQuillan J."/>
            <person name="Aslett M.A."/>
            <person name="Quail M.A."/>
            <person name="Chukualim B."/>
            <person name="Capewell P."/>
            <person name="MacLeod A."/>
            <person name="Melville S.E."/>
            <person name="Gibson W."/>
            <person name="Barry J.D."/>
            <person name="Berriman M."/>
            <person name="Hertz-Fowler C."/>
        </authorList>
    </citation>
    <scope>NUCLEOTIDE SEQUENCE [LARGE SCALE GENOMIC DNA]</scope>
    <source>
        <strain evidence="3">MHOM/CI/86/DAL972</strain>
    </source>
</reference>
<keyword evidence="1" id="KW-0472">Membrane</keyword>
<keyword evidence="1" id="KW-0812">Transmembrane</keyword>
<gene>
    <name evidence="2" type="ORF">TbgDal_X3320</name>
</gene>
<evidence type="ECO:0000313" key="3">
    <source>
        <dbReference type="Proteomes" id="UP000002316"/>
    </source>
</evidence>
<evidence type="ECO:0000256" key="1">
    <source>
        <dbReference type="SAM" id="Phobius"/>
    </source>
</evidence>
<name>D0A1V4_TRYB9</name>
<protein>
    <submittedName>
        <fullName evidence="2">Uncharacterized protein</fullName>
    </submittedName>
</protein>
<feature type="transmembrane region" description="Helical" evidence="1">
    <location>
        <begin position="63"/>
        <end position="81"/>
    </location>
</feature>
<dbReference type="Proteomes" id="UP000002316">
    <property type="component" value="Chromosome 10"/>
</dbReference>
<accession>D0A1V4</accession>
<dbReference type="AlphaFoldDB" id="D0A1V4"/>
<dbReference type="GeneID" id="23865397"/>
<proteinExistence type="predicted"/>
<dbReference type="VEuPathDB" id="TriTrypDB:Tbg972.10.3320"/>
<sequence length="135" mass="15196">MEHGFNHSSLPSSLSAPVASLNSFFHRVCSNPQCLTSAIHGSVSCGSVNRTPPLRKVSIDNRLKYYSTTLLATVTLAFVFIRGCAFVVPVICSFSSLLLSFPFTAPLGFWFFSFHDFVYRPFPPREEPFWIRCKH</sequence>